<dbReference type="EMBL" id="JBHFFA010000006">
    <property type="protein sequence ID" value="KAL2623422.1"/>
    <property type="molecule type" value="Genomic_DNA"/>
</dbReference>
<gene>
    <name evidence="1" type="ORF">R1flu_003627</name>
</gene>
<proteinExistence type="predicted"/>
<dbReference type="AlphaFoldDB" id="A0ABD1YCL0"/>
<name>A0ABD1YCL0_9MARC</name>
<accession>A0ABD1YCL0</accession>
<reference evidence="1 2" key="1">
    <citation type="submission" date="2024-09" db="EMBL/GenBank/DDBJ databases">
        <title>Chromosome-scale assembly of Riccia fluitans.</title>
        <authorList>
            <person name="Paukszto L."/>
            <person name="Sawicki J."/>
            <person name="Karawczyk K."/>
            <person name="Piernik-Szablinska J."/>
            <person name="Szczecinska M."/>
            <person name="Mazdziarz M."/>
        </authorList>
    </citation>
    <scope>NUCLEOTIDE SEQUENCE [LARGE SCALE GENOMIC DNA]</scope>
    <source>
        <strain evidence="1">Rf_01</strain>
        <tissue evidence="1">Aerial parts of the thallus</tissue>
    </source>
</reference>
<keyword evidence="2" id="KW-1185">Reference proteome</keyword>
<organism evidence="1 2">
    <name type="scientific">Riccia fluitans</name>
    <dbReference type="NCBI Taxonomy" id="41844"/>
    <lineage>
        <taxon>Eukaryota</taxon>
        <taxon>Viridiplantae</taxon>
        <taxon>Streptophyta</taxon>
        <taxon>Embryophyta</taxon>
        <taxon>Marchantiophyta</taxon>
        <taxon>Marchantiopsida</taxon>
        <taxon>Marchantiidae</taxon>
        <taxon>Marchantiales</taxon>
        <taxon>Ricciaceae</taxon>
        <taxon>Riccia</taxon>
    </lineage>
</organism>
<comment type="caution">
    <text evidence="1">The sequence shown here is derived from an EMBL/GenBank/DDBJ whole genome shotgun (WGS) entry which is preliminary data.</text>
</comment>
<protein>
    <submittedName>
        <fullName evidence="1">Uncharacterized protein</fullName>
    </submittedName>
</protein>
<evidence type="ECO:0000313" key="1">
    <source>
        <dbReference type="EMBL" id="KAL2623422.1"/>
    </source>
</evidence>
<dbReference type="Proteomes" id="UP001605036">
    <property type="component" value="Unassembled WGS sequence"/>
</dbReference>
<evidence type="ECO:0000313" key="2">
    <source>
        <dbReference type="Proteomes" id="UP001605036"/>
    </source>
</evidence>
<sequence length="73" mass="8398">MWAFDQKSWVLSTPISDVSTPFPPSTKAVHRDFSRSSELCHRSRAPGYGSISKFEQITRVPRRCLRNLITACW</sequence>